<reference evidence="3" key="2">
    <citation type="submission" date="2023-04" db="EMBL/GenBank/DDBJ databases">
        <authorList>
            <person name="Bruccoleri R.E."/>
            <person name="Oakeley E.J."/>
            <person name="Faust A.-M."/>
            <person name="Dessus-Babus S."/>
            <person name="Altorfer M."/>
            <person name="Burckhardt D."/>
            <person name="Oertli M."/>
            <person name="Naumann U."/>
            <person name="Petersen F."/>
            <person name="Wong J."/>
        </authorList>
    </citation>
    <scope>NUCLEOTIDE SEQUENCE</scope>
    <source>
        <strain evidence="3">GSM-AAB239-AS_SAM_17_03QT</strain>
        <tissue evidence="3">Leaf</tissue>
    </source>
</reference>
<organism evidence="3 4">
    <name type="scientific">Iris pallida</name>
    <name type="common">Sweet iris</name>
    <dbReference type="NCBI Taxonomy" id="29817"/>
    <lineage>
        <taxon>Eukaryota</taxon>
        <taxon>Viridiplantae</taxon>
        <taxon>Streptophyta</taxon>
        <taxon>Embryophyta</taxon>
        <taxon>Tracheophyta</taxon>
        <taxon>Spermatophyta</taxon>
        <taxon>Magnoliopsida</taxon>
        <taxon>Liliopsida</taxon>
        <taxon>Asparagales</taxon>
        <taxon>Iridaceae</taxon>
        <taxon>Iridoideae</taxon>
        <taxon>Irideae</taxon>
        <taxon>Iris</taxon>
    </lineage>
</organism>
<dbReference type="InterPro" id="IPR025525">
    <property type="entry name" value="hAT-like_transposase_RNase-H"/>
</dbReference>
<reference evidence="3" key="1">
    <citation type="journal article" date="2023" name="GigaByte">
        <title>Genome assembly of the bearded iris, Iris pallida Lam.</title>
        <authorList>
            <person name="Bruccoleri R.E."/>
            <person name="Oakeley E.J."/>
            <person name="Faust A.M.E."/>
            <person name="Altorfer M."/>
            <person name="Dessus-Babus S."/>
            <person name="Burckhardt D."/>
            <person name="Oertli M."/>
            <person name="Naumann U."/>
            <person name="Petersen F."/>
            <person name="Wong J."/>
        </authorList>
    </citation>
    <scope>NUCLEOTIDE SEQUENCE</scope>
    <source>
        <strain evidence="3">GSM-AAB239-AS_SAM_17_03QT</strain>
    </source>
</reference>
<dbReference type="AlphaFoldDB" id="A0AAX6FDB0"/>
<dbReference type="GO" id="GO:0003677">
    <property type="term" value="F:DNA binding"/>
    <property type="evidence" value="ECO:0007669"/>
    <property type="project" value="InterPro"/>
</dbReference>
<feature type="domain" description="hAT-like transposase RNase-H fold" evidence="1">
    <location>
        <begin position="3"/>
        <end position="64"/>
    </location>
</feature>
<gene>
    <name evidence="3" type="ORF">M6B38_140175</name>
    <name evidence="2" type="ORF">M6B38_237230</name>
</gene>
<sequence>MDHVFEMVSACRDSCRHEWLKSVADDMAQRARSFSIQVYNLFTFMAAILDPRIKKELIPENLNSEKYLGEQEAILPEITQQPSFPPSPMAMDLGMMRRLIWCHSQKR</sequence>
<evidence type="ECO:0000259" key="1">
    <source>
        <dbReference type="Pfam" id="PF14372"/>
    </source>
</evidence>
<protein>
    <recommendedName>
        <fullName evidence="1">hAT-like transposase RNase-H fold domain-containing protein</fullName>
    </recommendedName>
</protein>
<dbReference type="Proteomes" id="UP001140949">
    <property type="component" value="Unassembled WGS sequence"/>
</dbReference>
<comment type="caution">
    <text evidence="3">The sequence shown here is derived from an EMBL/GenBank/DDBJ whole genome shotgun (WGS) entry which is preliminary data.</text>
</comment>
<evidence type="ECO:0000313" key="3">
    <source>
        <dbReference type="EMBL" id="KAJ6814158.1"/>
    </source>
</evidence>
<dbReference type="Pfam" id="PF14372">
    <property type="entry name" value="hAT-like_RNase-H"/>
    <property type="match status" value="1"/>
</dbReference>
<accession>A0AAX6FDB0</accession>
<dbReference type="EMBL" id="JANAVB010029818">
    <property type="protein sequence ID" value="KAJ6814158.1"/>
    <property type="molecule type" value="Genomic_DNA"/>
</dbReference>
<name>A0AAX6FDB0_IRIPA</name>
<dbReference type="EMBL" id="JANAVB010043418">
    <property type="protein sequence ID" value="KAJ6792759.1"/>
    <property type="molecule type" value="Genomic_DNA"/>
</dbReference>
<proteinExistence type="predicted"/>
<evidence type="ECO:0000313" key="2">
    <source>
        <dbReference type="EMBL" id="KAJ6792759.1"/>
    </source>
</evidence>
<keyword evidence="4" id="KW-1185">Reference proteome</keyword>
<evidence type="ECO:0000313" key="4">
    <source>
        <dbReference type="Proteomes" id="UP001140949"/>
    </source>
</evidence>